<protein>
    <submittedName>
        <fullName evidence="1">Uncharacterized protein</fullName>
    </submittedName>
</protein>
<feature type="non-terminal residue" evidence="1">
    <location>
        <position position="27"/>
    </location>
</feature>
<sequence length="27" mass="2896">MIGSMGLSSSIALGVALKNPRKRVYVF</sequence>
<feature type="non-terminal residue" evidence="1">
    <location>
        <position position="1"/>
    </location>
</feature>
<organism evidence="1">
    <name type="scientific">marine metagenome</name>
    <dbReference type="NCBI Taxonomy" id="408172"/>
    <lineage>
        <taxon>unclassified sequences</taxon>
        <taxon>metagenomes</taxon>
        <taxon>ecological metagenomes</taxon>
    </lineage>
</organism>
<proteinExistence type="predicted"/>
<reference evidence="1" key="1">
    <citation type="submission" date="2018-05" db="EMBL/GenBank/DDBJ databases">
        <authorList>
            <person name="Lanie J.A."/>
            <person name="Ng W.-L."/>
            <person name="Kazmierczak K.M."/>
            <person name="Andrzejewski T.M."/>
            <person name="Davidsen T.M."/>
            <person name="Wayne K.J."/>
            <person name="Tettelin H."/>
            <person name="Glass J.I."/>
            <person name="Rusch D."/>
            <person name="Podicherti R."/>
            <person name="Tsui H.-C.T."/>
            <person name="Winkler M.E."/>
        </authorList>
    </citation>
    <scope>NUCLEOTIDE SEQUENCE</scope>
</reference>
<dbReference type="SUPFAM" id="SSF52518">
    <property type="entry name" value="Thiamin diphosphate-binding fold (THDP-binding)"/>
    <property type="match status" value="1"/>
</dbReference>
<dbReference type="EMBL" id="UINC01114133">
    <property type="protein sequence ID" value="SVC84233.1"/>
    <property type="molecule type" value="Genomic_DNA"/>
</dbReference>
<name>A0A382QFB0_9ZZZZ</name>
<dbReference type="AlphaFoldDB" id="A0A382QFB0"/>
<evidence type="ECO:0000313" key="1">
    <source>
        <dbReference type="EMBL" id="SVC84233.1"/>
    </source>
</evidence>
<gene>
    <name evidence="1" type="ORF">METZ01_LOCUS337087</name>
</gene>
<accession>A0A382QFB0</accession>
<dbReference type="InterPro" id="IPR029061">
    <property type="entry name" value="THDP-binding"/>
</dbReference>